<reference evidence="2" key="1">
    <citation type="submission" date="2017-09" db="EMBL/GenBank/DDBJ databases">
        <title>Metaegenomics of thermophilic ammonia-oxidizing enrichment culture.</title>
        <authorList>
            <person name="Kato S."/>
            <person name="Suzuki K."/>
        </authorList>
    </citation>
    <scope>NUCLEOTIDE SEQUENCE [LARGE SCALE GENOMIC DNA]</scope>
</reference>
<comment type="caution">
    <text evidence="1">The sequence shown here is derived from an EMBL/GenBank/DDBJ whole genome shotgun (WGS) entry which is preliminary data.</text>
</comment>
<accession>A0A2H5Y5D7</accession>
<dbReference type="AlphaFoldDB" id="A0A2H5Y5D7"/>
<evidence type="ECO:0008006" key="3">
    <source>
        <dbReference type="Google" id="ProtNLM"/>
    </source>
</evidence>
<dbReference type="InterPro" id="IPR013490">
    <property type="entry name" value="CRISPR-assoc_RAMP_Csx10"/>
</dbReference>
<dbReference type="InterPro" id="IPR019117">
    <property type="entry name" value="CRISPR-assoc_protein_Cmr3"/>
</dbReference>
<sequence length="407" mass="45913">MWLKIKPEEPLLLGDIRADAQFLPSLKYIPGRILRGAWAEWLLRQNVPSDAILHQVAQLRIGNFFPAAEAVGLRYALPLPMSAMECKRHGGFATEPLPNRRGHGIVDILLPALAYHMLEAQEARFPVPFLIRCSRCNDRMEPAEGFYAVYEFRGEKHYVMFQPRFHAQTKVAISRHRRAAAEGMLYTPSALSPYTSDPIRGKSTTVVFTGRVVSISQDGDEAITRFREAVSHMPIGAMHTRGYGRVSVEEAMVSIPALDERLSAFNETFKQLWSDIRSLALNPEALPQEPKGIYFSVDLLSPGIFRDPDGIPTLRPALILGGQRLEPIFWMTRPDIASGWSTAWGLPKPTQPAVRMGSVFIYRWDDPEDSLLPRLEALEREGIGERRDEGFGECLICHPFHLEVEEK</sequence>
<proteinExistence type="predicted"/>
<dbReference type="Gene3D" id="2.60.40.4350">
    <property type="match status" value="1"/>
</dbReference>
<dbReference type="Proteomes" id="UP000236642">
    <property type="component" value="Unassembled WGS sequence"/>
</dbReference>
<evidence type="ECO:0000313" key="1">
    <source>
        <dbReference type="EMBL" id="GBD08602.1"/>
    </source>
</evidence>
<name>A0A2H5Y5D7_9CHLR</name>
<protein>
    <recommendedName>
        <fullName evidence="3">CRISPR-associated RAMP protein Csx10</fullName>
    </recommendedName>
</protein>
<dbReference type="NCBIfam" id="TIGR02674">
    <property type="entry name" value="cas_cyan_RAMP_2"/>
    <property type="match status" value="1"/>
</dbReference>
<organism evidence="1 2">
    <name type="scientific">Candidatus Thermoflexus japonica</name>
    <dbReference type="NCBI Taxonomy" id="2035417"/>
    <lineage>
        <taxon>Bacteria</taxon>
        <taxon>Bacillati</taxon>
        <taxon>Chloroflexota</taxon>
        <taxon>Thermoflexia</taxon>
        <taxon>Thermoflexales</taxon>
        <taxon>Thermoflexaceae</taxon>
        <taxon>Thermoflexus</taxon>
    </lineage>
</organism>
<gene>
    <name evidence="1" type="ORF">HRbin22_00843</name>
</gene>
<dbReference type="EMBL" id="BEHY01000013">
    <property type="protein sequence ID" value="GBD08602.1"/>
    <property type="molecule type" value="Genomic_DNA"/>
</dbReference>
<evidence type="ECO:0000313" key="2">
    <source>
        <dbReference type="Proteomes" id="UP000236642"/>
    </source>
</evidence>
<dbReference type="Pfam" id="PF09700">
    <property type="entry name" value="Cas_Cmr3"/>
    <property type="match status" value="1"/>
</dbReference>